<sequence>MKTNSAFRFFAVISVLSVFAMSANAAGSGQALCPSQDIFKFVDVFTEDVAIQKQFTNYPLTKRVTVDAEPEPEQETQRVAKEKVFFPVVPERNVRKERGLTLEVIENDEQKATVKLEKPDTDYQVFYIFKLSSCWFLDEVKDYSL</sequence>
<dbReference type="RefSeq" id="WP_217384986.1">
    <property type="nucleotide sequence ID" value="NZ_CP081201.1"/>
</dbReference>
<evidence type="ECO:0000313" key="3">
    <source>
        <dbReference type="Proteomes" id="UP001063228"/>
    </source>
</evidence>
<feature type="signal peptide" evidence="1">
    <location>
        <begin position="1"/>
        <end position="25"/>
    </location>
</feature>
<reference evidence="2" key="1">
    <citation type="submission" date="2021-08" db="EMBL/GenBank/DDBJ databases">
        <title>Complete genome sequence of Pseudomonas phytophila.</title>
        <authorList>
            <person name="Weir B.S."/>
            <person name="Templeton M.D."/>
            <person name="Arshed S."/>
            <person name="Andersen M.T."/>
            <person name="Jayaraman J."/>
        </authorList>
    </citation>
    <scope>NUCLEOTIDE SEQUENCE</scope>
    <source>
        <strain evidence="2">ICMP 23753</strain>
    </source>
</reference>
<evidence type="ECO:0008006" key="4">
    <source>
        <dbReference type="Google" id="ProtNLM"/>
    </source>
</evidence>
<keyword evidence="1" id="KW-0732">Signal</keyword>
<accession>A0ABY6FJJ8</accession>
<organism evidence="2 3">
    <name type="scientific">Pseudomonas phytophila</name>
    <dbReference type="NCBI Taxonomy" id="2867264"/>
    <lineage>
        <taxon>Bacteria</taxon>
        <taxon>Pseudomonadati</taxon>
        <taxon>Pseudomonadota</taxon>
        <taxon>Gammaproteobacteria</taxon>
        <taxon>Pseudomonadales</taxon>
        <taxon>Pseudomonadaceae</taxon>
        <taxon>Pseudomonas</taxon>
    </lineage>
</organism>
<protein>
    <recommendedName>
        <fullName evidence="4">DUF4348 domain-containing protein</fullName>
    </recommendedName>
</protein>
<gene>
    <name evidence="2" type="ORF">K3169_09565</name>
</gene>
<evidence type="ECO:0000313" key="2">
    <source>
        <dbReference type="EMBL" id="UXZ98102.1"/>
    </source>
</evidence>
<dbReference type="EMBL" id="CP081201">
    <property type="protein sequence ID" value="UXZ98102.1"/>
    <property type="molecule type" value="Genomic_DNA"/>
</dbReference>
<name>A0ABY6FJJ8_9PSED</name>
<keyword evidence="3" id="KW-1185">Reference proteome</keyword>
<dbReference type="Proteomes" id="UP001063228">
    <property type="component" value="Chromosome"/>
</dbReference>
<feature type="chain" id="PRO_5045818629" description="DUF4348 domain-containing protein" evidence="1">
    <location>
        <begin position="26"/>
        <end position="145"/>
    </location>
</feature>
<evidence type="ECO:0000256" key="1">
    <source>
        <dbReference type="SAM" id="SignalP"/>
    </source>
</evidence>
<proteinExistence type="predicted"/>